<comment type="caution">
    <text evidence="1">The sequence shown here is derived from an EMBL/GenBank/DDBJ whole genome shotgun (WGS) entry which is preliminary data.</text>
</comment>
<sequence>MLKLWIFVTLLTPIIPEKRRGHDYFLTVRRHRSFSRDPAFAPKSVYFPDDVVLNLNFDCPVHLTNVTVGQRIIVVCSRRDSRPFQRIYMSYNPDTSFLCDTFHDDVKIIGSCLSGVRDQEVILTVCRKGMRCDIPMTPEDHVLIFSSEESCIHQVSMLILQMKQ</sequence>
<name>A0A4S2LL94_OPIFE</name>
<dbReference type="OrthoDB" id="6242089at2759"/>
<keyword evidence="2" id="KW-1185">Reference proteome</keyword>
<dbReference type="Proteomes" id="UP000308267">
    <property type="component" value="Unassembled WGS sequence"/>
</dbReference>
<evidence type="ECO:0000313" key="1">
    <source>
        <dbReference type="EMBL" id="TGZ64371.1"/>
    </source>
</evidence>
<accession>A0A4S2LL94</accession>
<proteinExistence type="predicted"/>
<dbReference type="EMBL" id="SJOL01006765">
    <property type="protein sequence ID" value="TGZ64371.1"/>
    <property type="molecule type" value="Genomic_DNA"/>
</dbReference>
<evidence type="ECO:0000313" key="2">
    <source>
        <dbReference type="Proteomes" id="UP000308267"/>
    </source>
</evidence>
<organism evidence="1 2">
    <name type="scientific">Opisthorchis felineus</name>
    <dbReference type="NCBI Taxonomy" id="147828"/>
    <lineage>
        <taxon>Eukaryota</taxon>
        <taxon>Metazoa</taxon>
        <taxon>Spiralia</taxon>
        <taxon>Lophotrochozoa</taxon>
        <taxon>Platyhelminthes</taxon>
        <taxon>Trematoda</taxon>
        <taxon>Digenea</taxon>
        <taxon>Opisthorchiida</taxon>
        <taxon>Opisthorchiata</taxon>
        <taxon>Opisthorchiidae</taxon>
        <taxon>Opisthorchis</taxon>
    </lineage>
</organism>
<protein>
    <submittedName>
        <fullName evidence="1">Uncharacterized protein</fullName>
    </submittedName>
</protein>
<reference evidence="1 2" key="1">
    <citation type="journal article" date="2019" name="BMC Genomics">
        <title>New insights from Opisthorchis felineus genome: update on genomics of the epidemiologically important liver flukes.</title>
        <authorList>
            <person name="Ershov N.I."/>
            <person name="Mordvinov V.A."/>
            <person name="Prokhortchouk E.B."/>
            <person name="Pakharukova M.Y."/>
            <person name="Gunbin K.V."/>
            <person name="Ustyantsev K."/>
            <person name="Genaev M.A."/>
            <person name="Blinov A.G."/>
            <person name="Mazur A."/>
            <person name="Boulygina E."/>
            <person name="Tsygankova S."/>
            <person name="Khrameeva E."/>
            <person name="Chekanov N."/>
            <person name="Fan G."/>
            <person name="Xiao A."/>
            <person name="Zhang H."/>
            <person name="Xu X."/>
            <person name="Yang H."/>
            <person name="Solovyev V."/>
            <person name="Lee S.M."/>
            <person name="Liu X."/>
            <person name="Afonnikov D.A."/>
            <person name="Skryabin K.G."/>
        </authorList>
    </citation>
    <scope>NUCLEOTIDE SEQUENCE [LARGE SCALE GENOMIC DNA]</scope>
    <source>
        <strain evidence="1">AK-0245</strain>
        <tissue evidence="1">Whole organism</tissue>
    </source>
</reference>
<dbReference type="AlphaFoldDB" id="A0A4S2LL94"/>
<gene>
    <name evidence="1" type="ORF">CRM22_006400</name>
</gene>